<comment type="caution">
    <text evidence="1">The sequence shown here is derived from an EMBL/GenBank/DDBJ whole genome shotgun (WGS) entry which is preliminary data.</text>
</comment>
<evidence type="ECO:0000313" key="1">
    <source>
        <dbReference type="EMBL" id="KAG8587481.1"/>
    </source>
</evidence>
<keyword evidence="2" id="KW-1185">Reference proteome</keyword>
<organism evidence="1 2">
    <name type="scientific">Engystomops pustulosus</name>
    <name type="common">Tungara frog</name>
    <name type="synonym">Physalaemus pustulosus</name>
    <dbReference type="NCBI Taxonomy" id="76066"/>
    <lineage>
        <taxon>Eukaryota</taxon>
        <taxon>Metazoa</taxon>
        <taxon>Chordata</taxon>
        <taxon>Craniata</taxon>
        <taxon>Vertebrata</taxon>
        <taxon>Euteleostomi</taxon>
        <taxon>Amphibia</taxon>
        <taxon>Batrachia</taxon>
        <taxon>Anura</taxon>
        <taxon>Neobatrachia</taxon>
        <taxon>Hyloidea</taxon>
        <taxon>Leptodactylidae</taxon>
        <taxon>Leiuperinae</taxon>
        <taxon>Engystomops</taxon>
    </lineage>
</organism>
<protein>
    <submittedName>
        <fullName evidence="1">Uncharacterized protein</fullName>
    </submittedName>
</protein>
<dbReference type="AlphaFoldDB" id="A0AAV7CSE7"/>
<sequence length="84" mass="9551">MAAEAQIQNIIIYIQKNSVCDAYSVQIKNVHNTGHEVLCYFGFKRLISIYNIPWIELVASTSSVNKFSLAACDAKYHRSQLITR</sequence>
<dbReference type="EMBL" id="WNYA01000002">
    <property type="protein sequence ID" value="KAG8587481.1"/>
    <property type="molecule type" value="Genomic_DNA"/>
</dbReference>
<reference evidence="1" key="1">
    <citation type="thesis" date="2020" institute="ProQuest LLC" country="789 East Eisenhower Parkway, Ann Arbor, MI, USA">
        <title>Comparative Genomics and Chromosome Evolution.</title>
        <authorList>
            <person name="Mudd A.B."/>
        </authorList>
    </citation>
    <scope>NUCLEOTIDE SEQUENCE</scope>
    <source>
        <strain evidence="1">237g6f4</strain>
        <tissue evidence="1">Blood</tissue>
    </source>
</reference>
<evidence type="ECO:0000313" key="2">
    <source>
        <dbReference type="Proteomes" id="UP000824782"/>
    </source>
</evidence>
<proteinExistence type="predicted"/>
<gene>
    <name evidence="1" type="ORF">GDO81_005681</name>
</gene>
<dbReference type="Proteomes" id="UP000824782">
    <property type="component" value="Unassembled WGS sequence"/>
</dbReference>
<accession>A0AAV7CSE7</accession>
<name>A0AAV7CSE7_ENGPU</name>